<feature type="domain" description="Minimal CRISPR polymerase" evidence="2">
    <location>
        <begin position="3"/>
        <end position="109"/>
    </location>
</feature>
<dbReference type="InterPro" id="IPR040942">
    <property type="entry name" value="Minimal_Cpol"/>
</dbReference>
<keyword evidence="1" id="KW-0472">Membrane</keyword>
<name>A0A6M0SEI1_9CYAN</name>
<dbReference type="RefSeq" id="WP_163669421.1">
    <property type="nucleotide sequence ID" value="NZ_QZCE01000002.1"/>
</dbReference>
<dbReference type="AlphaFoldDB" id="A0A6M0SEI1"/>
<evidence type="ECO:0000313" key="4">
    <source>
        <dbReference type="Proteomes" id="UP000473574"/>
    </source>
</evidence>
<gene>
    <name evidence="3" type="ORF">D0962_29720</name>
</gene>
<comment type="caution">
    <text evidence="3">The sequence shown here is derived from an EMBL/GenBank/DDBJ whole genome shotgun (WGS) entry which is preliminary data.</text>
</comment>
<protein>
    <submittedName>
        <fullName evidence="3">MCpol domain-containing protein</fullName>
    </submittedName>
</protein>
<organism evidence="3 4">
    <name type="scientific">Adonisia turfae CCMR0082</name>
    <dbReference type="NCBI Taxonomy" id="2304604"/>
    <lineage>
        <taxon>Bacteria</taxon>
        <taxon>Bacillati</taxon>
        <taxon>Cyanobacteriota</taxon>
        <taxon>Adonisia</taxon>
        <taxon>Adonisia turfae</taxon>
    </lineage>
</organism>
<accession>A0A6M0SEI1</accession>
<dbReference type="EMBL" id="QZCE01000002">
    <property type="protein sequence ID" value="NEZ66885.1"/>
    <property type="molecule type" value="Genomic_DNA"/>
</dbReference>
<evidence type="ECO:0000256" key="1">
    <source>
        <dbReference type="SAM" id="Phobius"/>
    </source>
</evidence>
<evidence type="ECO:0000313" key="3">
    <source>
        <dbReference type="EMBL" id="NEZ66885.1"/>
    </source>
</evidence>
<feature type="transmembrane region" description="Helical" evidence="1">
    <location>
        <begin position="379"/>
        <end position="403"/>
    </location>
</feature>
<dbReference type="NCBIfam" id="NF033576">
    <property type="entry name" value="mCpol"/>
    <property type="match status" value="1"/>
</dbReference>
<dbReference type="Pfam" id="PF18182">
    <property type="entry name" value="mCpol"/>
    <property type="match status" value="1"/>
</dbReference>
<keyword evidence="1" id="KW-0812">Transmembrane</keyword>
<dbReference type="Proteomes" id="UP000473574">
    <property type="component" value="Unassembled WGS sequence"/>
</dbReference>
<evidence type="ECO:0000259" key="2">
    <source>
        <dbReference type="Pfam" id="PF18182"/>
    </source>
</evidence>
<reference evidence="3 4" key="1">
    <citation type="journal article" date="2020" name="Microb. Ecol.">
        <title>Ecogenomics of the Marine Benthic Filamentous Cyanobacterium Adonisia.</title>
        <authorList>
            <person name="Walter J.M."/>
            <person name="Coutinho F.H."/>
            <person name="Leomil L."/>
            <person name="Hargreaves P.I."/>
            <person name="Campeao M.E."/>
            <person name="Vieira V.V."/>
            <person name="Silva B.S."/>
            <person name="Fistarol G.O."/>
            <person name="Salomon P.S."/>
            <person name="Sawabe T."/>
            <person name="Mino S."/>
            <person name="Hosokawa M."/>
            <person name="Miyashita H."/>
            <person name="Maruyama F."/>
            <person name="van Verk M.C."/>
            <person name="Dutilh B.E."/>
            <person name="Thompson C.C."/>
            <person name="Thompson F.L."/>
        </authorList>
    </citation>
    <scope>NUCLEOTIDE SEQUENCE [LARGE SCALE GENOMIC DNA]</scope>
    <source>
        <strain evidence="3 4">CCMR0082</strain>
    </source>
</reference>
<keyword evidence="1" id="KW-1133">Transmembrane helix</keyword>
<dbReference type="InterPro" id="IPR043128">
    <property type="entry name" value="Rev_trsase/Diguanyl_cyclase"/>
</dbReference>
<sequence>MKYAFFDGDKVGNSIRNLLLSNKIGEAEMLSNNIKSAISKIEKEIDACEDIKIILAGGDDVLLAYEADYIEKEILPSIPAIFKEETGLSMSFGLGNTIYESMETLDLSKRYAMMPINQLDTSEENVLVRQPKSTISLLIFADSAYPDPYINVISHWFARKPIQEVVLLKIDSDVGKRRYAEVYLEELKKRIELQLSLMSKSNYLRKKTGSRDEWESIAITLEKPAQMIYRDIAKAIPSIDFKFKIVSYEDLGNFLRKHIENNRNVSIKSVFDITTVKKEFIVDIYTILCVENERDINTFQLVLPPTYSEQDMIHALHCEKTYRYVPVASSSYTADKMVASRKESGNIQDYKLRNASLQIKFDKLQQSNKLMELSLAEGFARFWMTVAFFVAVLPCCVLLALLALKGWNDFEKYTFIVPVIVYFFTGFFLQAFFGRKLSINPLSIYENLKSWKLRRISKEINEK</sequence>
<dbReference type="Gene3D" id="3.30.70.270">
    <property type="match status" value="1"/>
</dbReference>
<proteinExistence type="predicted"/>
<feature type="transmembrane region" description="Helical" evidence="1">
    <location>
        <begin position="415"/>
        <end position="433"/>
    </location>
</feature>